<dbReference type="InterPro" id="IPR001841">
    <property type="entry name" value="Znf_RING"/>
</dbReference>
<name>T1KAQ8_TETUR</name>
<organism evidence="7 8">
    <name type="scientific">Tetranychus urticae</name>
    <name type="common">Two-spotted spider mite</name>
    <dbReference type="NCBI Taxonomy" id="32264"/>
    <lineage>
        <taxon>Eukaryota</taxon>
        <taxon>Metazoa</taxon>
        <taxon>Ecdysozoa</taxon>
        <taxon>Arthropoda</taxon>
        <taxon>Chelicerata</taxon>
        <taxon>Arachnida</taxon>
        <taxon>Acari</taxon>
        <taxon>Acariformes</taxon>
        <taxon>Trombidiformes</taxon>
        <taxon>Prostigmata</taxon>
        <taxon>Eleutherengona</taxon>
        <taxon>Raphignathae</taxon>
        <taxon>Tetranychoidea</taxon>
        <taxon>Tetranychidae</taxon>
        <taxon>Tetranychus</taxon>
    </lineage>
</organism>
<dbReference type="AlphaFoldDB" id="T1KAQ8"/>
<dbReference type="EnsemblMetazoa" id="tetur08g01350.1">
    <property type="protein sequence ID" value="tetur08g01350.1"/>
    <property type="gene ID" value="tetur08g01350"/>
</dbReference>
<dbReference type="HOGENOM" id="CLU_071151_0_0_1"/>
<accession>T1KAQ8</accession>
<dbReference type="PROSITE" id="PS00518">
    <property type="entry name" value="ZF_RING_1"/>
    <property type="match status" value="1"/>
</dbReference>
<sequence>MVQSADETALSILKRIQESVSCAICHNLMTKPMRNPCGHRFCYYCIVNALDPAEDICNCPKCNAAVNRNRLVQDVCFGKVVNKASQLIDSIKGSDLSDKPNGNKDTSPLGKRRLPQERHEDIDLDKSIEEAEAEAREMARDVVNKGAKRPIETLNDPIETVKRPFVLPKTSTPSGSGKERELSPFPVSFLNKFTLQPDKRPSDKQASPSPKRPREPLNRKLSFEGEDRREGLMSDSSDSEDRRIRSCATYSRFDRVRQSLKKNNGAQTELMVNDKRNQSQQTDGTNNSDLYSTLSNLFNCLCTQHGIQGSISIEGIGQWPSARSISCGYYGGKVDSN</sequence>
<dbReference type="GO" id="GO:0008270">
    <property type="term" value="F:zinc ion binding"/>
    <property type="evidence" value="ECO:0007669"/>
    <property type="project" value="UniProtKB-KW"/>
</dbReference>
<dbReference type="Proteomes" id="UP000015104">
    <property type="component" value="Unassembled WGS sequence"/>
</dbReference>
<keyword evidence="2 4" id="KW-0863">Zinc-finger</keyword>
<feature type="compositionally biased region" description="Basic and acidic residues" evidence="5">
    <location>
        <begin position="114"/>
        <end position="125"/>
    </location>
</feature>
<feature type="region of interest" description="Disordered" evidence="5">
    <location>
        <begin position="165"/>
        <end position="243"/>
    </location>
</feature>
<dbReference type="InterPro" id="IPR013083">
    <property type="entry name" value="Znf_RING/FYVE/PHD"/>
</dbReference>
<dbReference type="EMBL" id="CAEY01001941">
    <property type="status" value="NOT_ANNOTATED_CDS"/>
    <property type="molecule type" value="Genomic_DNA"/>
</dbReference>
<feature type="region of interest" description="Disordered" evidence="5">
    <location>
        <begin position="92"/>
        <end position="125"/>
    </location>
</feature>
<keyword evidence="1" id="KW-0479">Metal-binding</keyword>
<proteinExistence type="predicted"/>
<feature type="domain" description="RING-type" evidence="6">
    <location>
        <begin position="22"/>
        <end position="63"/>
    </location>
</feature>
<feature type="region of interest" description="Disordered" evidence="5">
    <location>
        <begin position="258"/>
        <end position="286"/>
    </location>
</feature>
<evidence type="ECO:0000259" key="6">
    <source>
        <dbReference type="PROSITE" id="PS50089"/>
    </source>
</evidence>
<reference evidence="7" key="2">
    <citation type="submission" date="2015-06" db="UniProtKB">
        <authorList>
            <consortium name="EnsemblMetazoa"/>
        </authorList>
    </citation>
    <scope>IDENTIFICATION</scope>
</reference>
<dbReference type="STRING" id="32264.T1KAQ8"/>
<evidence type="ECO:0000256" key="1">
    <source>
        <dbReference type="ARBA" id="ARBA00022723"/>
    </source>
</evidence>
<dbReference type="Pfam" id="PF00097">
    <property type="entry name" value="zf-C3HC4"/>
    <property type="match status" value="1"/>
</dbReference>
<evidence type="ECO:0000256" key="4">
    <source>
        <dbReference type="PROSITE-ProRule" id="PRU00175"/>
    </source>
</evidence>
<dbReference type="PROSITE" id="PS50089">
    <property type="entry name" value="ZF_RING_2"/>
    <property type="match status" value="1"/>
</dbReference>
<keyword evidence="3" id="KW-0862">Zinc</keyword>
<dbReference type="SMART" id="SM00184">
    <property type="entry name" value="RING"/>
    <property type="match status" value="1"/>
</dbReference>
<evidence type="ECO:0000256" key="5">
    <source>
        <dbReference type="SAM" id="MobiDB-lite"/>
    </source>
</evidence>
<evidence type="ECO:0000256" key="2">
    <source>
        <dbReference type="ARBA" id="ARBA00022771"/>
    </source>
</evidence>
<dbReference type="SUPFAM" id="SSF57850">
    <property type="entry name" value="RING/U-box"/>
    <property type="match status" value="1"/>
</dbReference>
<protein>
    <recommendedName>
        <fullName evidence="6">RING-type domain-containing protein</fullName>
    </recommendedName>
</protein>
<dbReference type="Gene3D" id="3.30.40.10">
    <property type="entry name" value="Zinc/RING finger domain, C3HC4 (zinc finger)"/>
    <property type="match status" value="1"/>
</dbReference>
<evidence type="ECO:0000256" key="3">
    <source>
        <dbReference type="ARBA" id="ARBA00022833"/>
    </source>
</evidence>
<feature type="compositionally biased region" description="Basic and acidic residues" evidence="5">
    <location>
        <begin position="212"/>
        <end position="232"/>
    </location>
</feature>
<evidence type="ECO:0000313" key="7">
    <source>
        <dbReference type="EnsemblMetazoa" id="tetur08g01350.1"/>
    </source>
</evidence>
<reference evidence="8" key="1">
    <citation type="submission" date="2011-08" db="EMBL/GenBank/DDBJ databases">
        <authorList>
            <person name="Rombauts S."/>
        </authorList>
    </citation>
    <scope>NUCLEOTIDE SEQUENCE</scope>
    <source>
        <strain evidence="8">London</strain>
    </source>
</reference>
<dbReference type="InterPro" id="IPR018957">
    <property type="entry name" value="Znf_C3HC4_RING-type"/>
</dbReference>
<evidence type="ECO:0000313" key="8">
    <source>
        <dbReference type="Proteomes" id="UP000015104"/>
    </source>
</evidence>
<dbReference type="InterPro" id="IPR017907">
    <property type="entry name" value="Znf_RING_CS"/>
</dbReference>
<keyword evidence="8" id="KW-1185">Reference proteome</keyword>
<dbReference type="eggNOG" id="KOG1001">
    <property type="taxonomic scope" value="Eukaryota"/>
</dbReference>